<comment type="caution">
    <text evidence="1">The sequence shown here is derived from an EMBL/GenBank/DDBJ whole genome shotgun (WGS) entry which is preliminary data.</text>
</comment>
<evidence type="ECO:0000313" key="1">
    <source>
        <dbReference type="EMBL" id="PIQ68825.1"/>
    </source>
</evidence>
<organism evidence="1 2">
    <name type="scientific">Candidatus Taylorbacteria bacterium CG11_big_fil_rev_8_21_14_0_20_46_11</name>
    <dbReference type="NCBI Taxonomy" id="1975025"/>
    <lineage>
        <taxon>Bacteria</taxon>
        <taxon>Candidatus Tayloriibacteriota</taxon>
    </lineage>
</organism>
<name>A0A2H0KC78_9BACT</name>
<proteinExistence type="predicted"/>
<dbReference type="Proteomes" id="UP000229342">
    <property type="component" value="Unassembled WGS sequence"/>
</dbReference>
<gene>
    <name evidence="1" type="ORF">COV91_01990</name>
</gene>
<dbReference type="AlphaFoldDB" id="A0A2H0KC78"/>
<sequence>MEQTCLELPGNPTWEDIETALSTFSLLTSHEKGLITEAVERWLHREGATTTSITSVVIEGLRDKIDGVKIDGRQLIFACHGGKLSLIALS</sequence>
<protein>
    <submittedName>
        <fullName evidence="1">Uncharacterized protein</fullName>
    </submittedName>
</protein>
<dbReference type="EMBL" id="PCVG01000024">
    <property type="protein sequence ID" value="PIQ68825.1"/>
    <property type="molecule type" value="Genomic_DNA"/>
</dbReference>
<evidence type="ECO:0000313" key="2">
    <source>
        <dbReference type="Proteomes" id="UP000229342"/>
    </source>
</evidence>
<accession>A0A2H0KC78</accession>
<reference evidence="1 2" key="1">
    <citation type="submission" date="2017-09" db="EMBL/GenBank/DDBJ databases">
        <title>Depth-based differentiation of microbial function through sediment-hosted aquifers and enrichment of novel symbionts in the deep terrestrial subsurface.</title>
        <authorList>
            <person name="Probst A.J."/>
            <person name="Ladd B."/>
            <person name="Jarett J.K."/>
            <person name="Geller-Mcgrath D.E."/>
            <person name="Sieber C.M."/>
            <person name="Emerson J.B."/>
            <person name="Anantharaman K."/>
            <person name="Thomas B.C."/>
            <person name="Malmstrom R."/>
            <person name="Stieglmeier M."/>
            <person name="Klingl A."/>
            <person name="Woyke T."/>
            <person name="Ryan C.M."/>
            <person name="Banfield J.F."/>
        </authorList>
    </citation>
    <scope>NUCLEOTIDE SEQUENCE [LARGE SCALE GENOMIC DNA]</scope>
    <source>
        <strain evidence="1">CG11_big_fil_rev_8_21_14_0_20_46_11</strain>
    </source>
</reference>